<organism evidence="1 2">
    <name type="scientific">Anopheles culicifacies</name>
    <dbReference type="NCBI Taxonomy" id="139723"/>
    <lineage>
        <taxon>Eukaryota</taxon>
        <taxon>Metazoa</taxon>
        <taxon>Ecdysozoa</taxon>
        <taxon>Arthropoda</taxon>
        <taxon>Hexapoda</taxon>
        <taxon>Insecta</taxon>
        <taxon>Pterygota</taxon>
        <taxon>Neoptera</taxon>
        <taxon>Endopterygota</taxon>
        <taxon>Diptera</taxon>
        <taxon>Nematocera</taxon>
        <taxon>Culicoidea</taxon>
        <taxon>Culicidae</taxon>
        <taxon>Anophelinae</taxon>
        <taxon>Anopheles</taxon>
        <taxon>culicifacies species complex</taxon>
    </lineage>
</organism>
<dbReference type="AlphaFoldDB" id="A0A182M4D4"/>
<reference evidence="1" key="2">
    <citation type="submission" date="2020-05" db="UniProtKB">
        <authorList>
            <consortium name="EnsemblMetazoa"/>
        </authorList>
    </citation>
    <scope>IDENTIFICATION</scope>
    <source>
        <strain evidence="1">A-37</strain>
    </source>
</reference>
<evidence type="ECO:0000313" key="2">
    <source>
        <dbReference type="Proteomes" id="UP000075883"/>
    </source>
</evidence>
<keyword evidence="2" id="KW-1185">Reference proteome</keyword>
<proteinExistence type="predicted"/>
<dbReference type="EMBL" id="AXCM01003186">
    <property type="status" value="NOT_ANNOTATED_CDS"/>
    <property type="molecule type" value="Genomic_DNA"/>
</dbReference>
<dbReference type="EnsemblMetazoa" id="ACUA009179-RA">
    <property type="protein sequence ID" value="ACUA009179-PA"/>
    <property type="gene ID" value="ACUA009179"/>
</dbReference>
<dbReference type="Proteomes" id="UP000075883">
    <property type="component" value="Unassembled WGS sequence"/>
</dbReference>
<reference evidence="2" key="1">
    <citation type="submission" date="2013-09" db="EMBL/GenBank/DDBJ databases">
        <title>The Genome Sequence of Anopheles culicifacies species A.</title>
        <authorList>
            <consortium name="The Broad Institute Genomics Platform"/>
            <person name="Neafsey D.E."/>
            <person name="Besansky N."/>
            <person name="Howell P."/>
            <person name="Walton C."/>
            <person name="Young S.K."/>
            <person name="Zeng Q."/>
            <person name="Gargeya S."/>
            <person name="Fitzgerald M."/>
            <person name="Haas B."/>
            <person name="Abouelleil A."/>
            <person name="Allen A.W."/>
            <person name="Alvarado L."/>
            <person name="Arachchi H.M."/>
            <person name="Berlin A.M."/>
            <person name="Chapman S.B."/>
            <person name="Gainer-Dewar J."/>
            <person name="Goldberg J."/>
            <person name="Griggs A."/>
            <person name="Gujja S."/>
            <person name="Hansen M."/>
            <person name="Howarth C."/>
            <person name="Imamovic A."/>
            <person name="Ireland A."/>
            <person name="Larimer J."/>
            <person name="McCowan C."/>
            <person name="Murphy C."/>
            <person name="Pearson M."/>
            <person name="Poon T.W."/>
            <person name="Priest M."/>
            <person name="Roberts A."/>
            <person name="Saif S."/>
            <person name="Shea T."/>
            <person name="Sisk P."/>
            <person name="Sykes S."/>
            <person name="Wortman J."/>
            <person name="Nusbaum C."/>
            <person name="Birren B."/>
        </authorList>
    </citation>
    <scope>NUCLEOTIDE SEQUENCE [LARGE SCALE GENOMIC DNA]</scope>
    <source>
        <strain evidence="2">A-37</strain>
    </source>
</reference>
<protein>
    <submittedName>
        <fullName evidence="1">Uncharacterized protein</fullName>
    </submittedName>
</protein>
<evidence type="ECO:0000313" key="1">
    <source>
        <dbReference type="EnsemblMetazoa" id="ACUA009179-PA"/>
    </source>
</evidence>
<name>A0A182M4D4_9DIPT</name>
<sequence>MDMLRLRERSKLLSTALRIALRLSVDSEPISSLFLSNESKNPANSSNRWVEMAHISAYSLRHRCAFSASSRALLPSHDVFVVVEDELVTPSRGVSLSVQMPAFCSRNAGNDINHKHKQQLAAQETRFSTTEDGV</sequence>
<dbReference type="VEuPathDB" id="VectorBase:ACUA009179"/>
<dbReference type="EMBL" id="AXCM01003187">
    <property type="status" value="NOT_ANNOTATED_CDS"/>
    <property type="molecule type" value="Genomic_DNA"/>
</dbReference>
<accession>A0A182M4D4</accession>